<feature type="transmembrane region" description="Helical" evidence="6">
    <location>
        <begin position="163"/>
        <end position="188"/>
    </location>
</feature>
<dbReference type="SUPFAM" id="SSF103473">
    <property type="entry name" value="MFS general substrate transporter"/>
    <property type="match status" value="1"/>
</dbReference>
<feature type="region of interest" description="Disordered" evidence="5">
    <location>
        <begin position="78"/>
        <end position="98"/>
    </location>
</feature>
<organism evidence="8">
    <name type="scientific">Cacopsylla melanoneura</name>
    <dbReference type="NCBI Taxonomy" id="428564"/>
    <lineage>
        <taxon>Eukaryota</taxon>
        <taxon>Metazoa</taxon>
        <taxon>Ecdysozoa</taxon>
        <taxon>Arthropoda</taxon>
        <taxon>Hexapoda</taxon>
        <taxon>Insecta</taxon>
        <taxon>Pterygota</taxon>
        <taxon>Neoptera</taxon>
        <taxon>Paraneoptera</taxon>
        <taxon>Hemiptera</taxon>
        <taxon>Sternorrhyncha</taxon>
        <taxon>Psylloidea</taxon>
        <taxon>Psyllidae</taxon>
        <taxon>Psyllinae</taxon>
        <taxon>Cacopsylla</taxon>
    </lineage>
</organism>
<protein>
    <submittedName>
        <fullName evidence="8">Organic cation transporter protein</fullName>
    </submittedName>
</protein>
<dbReference type="Gene3D" id="1.20.1250.20">
    <property type="entry name" value="MFS general substrate transporter like domains"/>
    <property type="match status" value="1"/>
</dbReference>
<keyword evidence="2 6" id="KW-0812">Transmembrane</keyword>
<evidence type="ECO:0000256" key="5">
    <source>
        <dbReference type="SAM" id="MobiDB-lite"/>
    </source>
</evidence>
<dbReference type="EMBL" id="HBUF01477328">
    <property type="protein sequence ID" value="CAG6744881.1"/>
    <property type="molecule type" value="Transcribed_RNA"/>
</dbReference>
<dbReference type="PANTHER" id="PTHR24064">
    <property type="entry name" value="SOLUTE CARRIER FAMILY 22 MEMBER"/>
    <property type="match status" value="1"/>
</dbReference>
<dbReference type="PROSITE" id="PS50850">
    <property type="entry name" value="MFS"/>
    <property type="match status" value="1"/>
</dbReference>
<dbReference type="AlphaFoldDB" id="A0A8D9E8X8"/>
<evidence type="ECO:0000256" key="3">
    <source>
        <dbReference type="ARBA" id="ARBA00022989"/>
    </source>
</evidence>
<dbReference type="InterPro" id="IPR036259">
    <property type="entry name" value="MFS_trans_sf"/>
</dbReference>
<reference evidence="8" key="1">
    <citation type="submission" date="2021-05" db="EMBL/GenBank/DDBJ databases">
        <authorList>
            <person name="Alioto T."/>
            <person name="Alioto T."/>
            <person name="Gomez Garrido J."/>
        </authorList>
    </citation>
    <scope>NUCLEOTIDE SEQUENCE</scope>
</reference>
<feature type="transmembrane region" description="Helical" evidence="6">
    <location>
        <begin position="481"/>
        <end position="499"/>
    </location>
</feature>
<sequence length="570" mass="65567">MEEAKMKVKTDMGLIKSNARKKMERCRNSEDRLISQLEVENQALRKHISAEVNEIIDQAIAKFSAELISNGECNGIRKGRNRNFTQSSGSKIQENGEFKHDPEDTFYEIPLQICHEPVPIRSLRKVSYDGRPANDLSRKSEDTIPDFETILIQVGEFGNYQKILFLAMFLFAFSEAFLYLSQIFITLIPDGHWCKVPQLSNLTIEQRKLLSIPLKDSKYDSCRMYSVNYTDLLRTGITLADPTWPTTECQHGWEYDFSEIPYSTIATELNWVCDQNTLAPWAQASFFCGAIVGGLVFGWIADRFGRVPALVLTNFIGFVFGTMTAFSTTFWQFAVCRFFVGLAFDNCFTMMYIITLEYVGPTWRTFVSNMSIAVFFTLAESLLPWIAYYVANWKWLCIWTSLPLLVGVGIGWIVPESARWLLSQGRVDETISIMRRFEKMNNKHVDEKIYESLKKSCQNLITQDKDQKRYSMLDLFRSARLRNVTCLLIVIWMSISLLFDGHVRQVEHLGLDFFITFTIASATELPADTLLTFTLDKWGRRWYAAATMILSGVFSLMSCSFETGRCFDYN</sequence>
<evidence type="ECO:0000259" key="7">
    <source>
        <dbReference type="PROSITE" id="PS50850"/>
    </source>
</evidence>
<feature type="transmembrane region" description="Helical" evidence="6">
    <location>
        <begin position="332"/>
        <end position="354"/>
    </location>
</feature>
<evidence type="ECO:0000313" key="8">
    <source>
        <dbReference type="EMBL" id="CAG6744881.1"/>
    </source>
</evidence>
<feature type="compositionally biased region" description="Polar residues" evidence="5">
    <location>
        <begin position="82"/>
        <end position="93"/>
    </location>
</feature>
<evidence type="ECO:0000256" key="6">
    <source>
        <dbReference type="SAM" id="Phobius"/>
    </source>
</evidence>
<feature type="domain" description="Major facilitator superfamily (MFS) profile" evidence="7">
    <location>
        <begin position="160"/>
        <end position="570"/>
    </location>
</feature>
<dbReference type="Pfam" id="PF00083">
    <property type="entry name" value="Sugar_tr"/>
    <property type="match status" value="1"/>
</dbReference>
<keyword evidence="4 6" id="KW-0472">Membrane</keyword>
<evidence type="ECO:0000256" key="4">
    <source>
        <dbReference type="ARBA" id="ARBA00023136"/>
    </source>
</evidence>
<proteinExistence type="predicted"/>
<feature type="transmembrane region" description="Helical" evidence="6">
    <location>
        <begin position="366"/>
        <end position="387"/>
    </location>
</feature>
<accession>A0A8D9E8X8</accession>
<dbReference type="InterPro" id="IPR005828">
    <property type="entry name" value="MFS_sugar_transport-like"/>
</dbReference>
<comment type="subcellular location">
    <subcellularLocation>
        <location evidence="1">Membrane</location>
        <topology evidence="1">Multi-pass membrane protein</topology>
    </subcellularLocation>
</comment>
<keyword evidence="3 6" id="KW-1133">Transmembrane helix</keyword>
<name>A0A8D9E8X8_9HEMI</name>
<dbReference type="InterPro" id="IPR020846">
    <property type="entry name" value="MFS_dom"/>
</dbReference>
<dbReference type="GO" id="GO:0016020">
    <property type="term" value="C:membrane"/>
    <property type="evidence" value="ECO:0007669"/>
    <property type="project" value="UniProtKB-SubCell"/>
</dbReference>
<feature type="transmembrane region" description="Helical" evidence="6">
    <location>
        <begin position="281"/>
        <end position="300"/>
    </location>
</feature>
<evidence type="ECO:0000256" key="2">
    <source>
        <dbReference type="ARBA" id="ARBA00022692"/>
    </source>
</evidence>
<dbReference type="GO" id="GO:0022857">
    <property type="term" value="F:transmembrane transporter activity"/>
    <property type="evidence" value="ECO:0007669"/>
    <property type="project" value="InterPro"/>
</dbReference>
<feature type="transmembrane region" description="Helical" evidence="6">
    <location>
        <begin position="393"/>
        <end position="414"/>
    </location>
</feature>
<feature type="transmembrane region" description="Helical" evidence="6">
    <location>
        <begin position="542"/>
        <end position="561"/>
    </location>
</feature>
<evidence type="ECO:0000256" key="1">
    <source>
        <dbReference type="ARBA" id="ARBA00004141"/>
    </source>
</evidence>
<feature type="transmembrane region" description="Helical" evidence="6">
    <location>
        <begin position="307"/>
        <end position="326"/>
    </location>
</feature>